<dbReference type="InParanoid" id="M1DHS8"/>
<feature type="domain" description="HAT C-terminal dimerisation" evidence="1">
    <location>
        <begin position="29"/>
        <end position="70"/>
    </location>
</feature>
<reference evidence="2" key="2">
    <citation type="submission" date="2015-06" db="UniProtKB">
        <authorList>
            <consortium name="EnsemblPlants"/>
        </authorList>
    </citation>
    <scope>IDENTIFICATION</scope>
    <source>
        <strain evidence="2">DM1-3 516 R44</strain>
    </source>
</reference>
<proteinExistence type="predicted"/>
<evidence type="ECO:0000313" key="2">
    <source>
        <dbReference type="EnsemblPlants" id="PGSC0003DMT400089259"/>
    </source>
</evidence>
<evidence type="ECO:0000259" key="1">
    <source>
        <dbReference type="Pfam" id="PF05699"/>
    </source>
</evidence>
<dbReference type="Gramene" id="PGSC0003DMT400089259">
    <property type="protein sequence ID" value="PGSC0003DMT400089259"/>
    <property type="gene ID" value="PGSC0003DMG400038830"/>
</dbReference>
<accession>M1DHS8</accession>
<organism evidence="2 3">
    <name type="scientific">Solanum tuberosum</name>
    <name type="common">Potato</name>
    <dbReference type="NCBI Taxonomy" id="4113"/>
    <lineage>
        <taxon>Eukaryota</taxon>
        <taxon>Viridiplantae</taxon>
        <taxon>Streptophyta</taxon>
        <taxon>Embryophyta</taxon>
        <taxon>Tracheophyta</taxon>
        <taxon>Spermatophyta</taxon>
        <taxon>Magnoliopsida</taxon>
        <taxon>eudicotyledons</taxon>
        <taxon>Gunneridae</taxon>
        <taxon>Pentapetalae</taxon>
        <taxon>asterids</taxon>
        <taxon>lamiids</taxon>
        <taxon>Solanales</taxon>
        <taxon>Solanaceae</taxon>
        <taxon>Solanoideae</taxon>
        <taxon>Solaneae</taxon>
        <taxon>Solanum</taxon>
    </lineage>
</organism>
<dbReference type="Pfam" id="PF05699">
    <property type="entry name" value="Dimer_Tnp_hAT"/>
    <property type="match status" value="1"/>
</dbReference>
<dbReference type="Proteomes" id="UP000011115">
    <property type="component" value="Unassembled WGS sequence"/>
</dbReference>
<dbReference type="EnsemblPlants" id="PGSC0003DMT400089259">
    <property type="protein sequence ID" value="PGSC0003DMT400089259"/>
    <property type="gene ID" value="PGSC0003DMG400038830"/>
</dbReference>
<dbReference type="InterPro" id="IPR008906">
    <property type="entry name" value="HATC_C_dom"/>
</dbReference>
<reference evidence="3" key="1">
    <citation type="journal article" date="2011" name="Nature">
        <title>Genome sequence and analysis of the tuber crop potato.</title>
        <authorList>
            <consortium name="The Potato Genome Sequencing Consortium"/>
        </authorList>
    </citation>
    <scope>NUCLEOTIDE SEQUENCE [LARGE SCALE GENOMIC DNA]</scope>
    <source>
        <strain evidence="3">cv. DM1-3 516 R44</strain>
    </source>
</reference>
<evidence type="ECO:0000313" key="3">
    <source>
        <dbReference type="Proteomes" id="UP000011115"/>
    </source>
</evidence>
<sequence>MFDNFKGAATNSLRRRVTPRIQNVLKKMKKILNQIKRLDSFPNTHNAYRIMLTVHVTIASTEKVFSKLKLIKSSLIKLIIK</sequence>
<dbReference type="PaxDb" id="4113-PGSC0003DMT400089259"/>
<dbReference type="AlphaFoldDB" id="M1DHS8"/>
<dbReference type="HOGENOM" id="CLU_2578540_0_0_1"/>
<name>M1DHS8_SOLTU</name>
<protein>
    <recommendedName>
        <fullName evidence="1">HAT C-terminal dimerisation domain-containing protein</fullName>
    </recommendedName>
</protein>
<keyword evidence="3" id="KW-1185">Reference proteome</keyword>
<dbReference type="GO" id="GO:0046983">
    <property type="term" value="F:protein dimerization activity"/>
    <property type="evidence" value="ECO:0007669"/>
    <property type="project" value="InterPro"/>
</dbReference>